<dbReference type="Proteomes" id="UP001177260">
    <property type="component" value="Unassembled WGS sequence"/>
</dbReference>
<protein>
    <submittedName>
        <fullName evidence="1">Uncharacterized protein</fullName>
    </submittedName>
</protein>
<accession>A0ACC3AW87</accession>
<reference evidence="1 2" key="1">
    <citation type="journal article" date="2023" name="ACS Omega">
        <title>Identification of the Neoaspergillic Acid Biosynthesis Gene Cluster by Establishing an In Vitro CRISPR-Ribonucleoprotein Genetic System in Aspergillus melleus.</title>
        <authorList>
            <person name="Yuan B."/>
            <person name="Grau M.F."/>
            <person name="Murata R.M."/>
            <person name="Torok T."/>
            <person name="Venkateswaran K."/>
            <person name="Stajich J.E."/>
            <person name="Wang C.C.C."/>
        </authorList>
    </citation>
    <scope>NUCLEOTIDE SEQUENCE [LARGE SCALE GENOMIC DNA]</scope>
    <source>
        <strain evidence="1 2">IMV 1140</strain>
    </source>
</reference>
<proteinExistence type="predicted"/>
<comment type="caution">
    <text evidence="1">The sequence shown here is derived from an EMBL/GenBank/DDBJ whole genome shotgun (WGS) entry which is preliminary data.</text>
</comment>
<dbReference type="EMBL" id="JAOPJF010000055">
    <property type="protein sequence ID" value="KAK1142037.1"/>
    <property type="molecule type" value="Genomic_DNA"/>
</dbReference>
<evidence type="ECO:0000313" key="2">
    <source>
        <dbReference type="Proteomes" id="UP001177260"/>
    </source>
</evidence>
<keyword evidence="2" id="KW-1185">Reference proteome</keyword>
<gene>
    <name evidence="1" type="ORF">N8T08_008243</name>
</gene>
<evidence type="ECO:0000313" key="1">
    <source>
        <dbReference type="EMBL" id="KAK1142037.1"/>
    </source>
</evidence>
<name>A0ACC3AW87_9EURO</name>
<sequence>MKSFSALTLLVLAGCALALPTPDQSGVDNADDTGKISCDSKRSGNIEARCAIPWTQNYGEYDDVEKRDSNEN</sequence>
<organism evidence="1 2">
    <name type="scientific">Aspergillus melleus</name>
    <dbReference type="NCBI Taxonomy" id="138277"/>
    <lineage>
        <taxon>Eukaryota</taxon>
        <taxon>Fungi</taxon>
        <taxon>Dikarya</taxon>
        <taxon>Ascomycota</taxon>
        <taxon>Pezizomycotina</taxon>
        <taxon>Eurotiomycetes</taxon>
        <taxon>Eurotiomycetidae</taxon>
        <taxon>Eurotiales</taxon>
        <taxon>Aspergillaceae</taxon>
        <taxon>Aspergillus</taxon>
        <taxon>Aspergillus subgen. Circumdati</taxon>
    </lineage>
</organism>